<protein>
    <submittedName>
        <fullName evidence="2">STAS/SEC14 domain-containing protein</fullName>
    </submittedName>
</protein>
<dbReference type="Gene3D" id="3.40.970.30">
    <property type="entry name" value="yp_829618.1 like domains"/>
    <property type="match status" value="1"/>
</dbReference>
<reference evidence="3" key="1">
    <citation type="journal article" date="2019" name="Int. J. Syst. Evol. Microbiol.">
        <title>The Global Catalogue of Microorganisms (GCM) 10K type strain sequencing project: providing services to taxonomists for standard genome sequencing and annotation.</title>
        <authorList>
            <consortium name="The Broad Institute Genomics Platform"/>
            <consortium name="The Broad Institute Genome Sequencing Center for Infectious Disease"/>
            <person name="Wu L."/>
            <person name="Ma J."/>
        </authorList>
    </citation>
    <scope>NUCLEOTIDE SEQUENCE [LARGE SCALE GENOMIC DNA]</scope>
    <source>
        <strain evidence="3">JCM 11496</strain>
    </source>
</reference>
<dbReference type="PROSITE" id="PS50835">
    <property type="entry name" value="IG_LIKE"/>
    <property type="match status" value="1"/>
</dbReference>
<comment type="caution">
    <text evidence="2">The sequence shown here is derived from an EMBL/GenBank/DDBJ whole genome shotgun (WGS) entry which is preliminary data.</text>
</comment>
<evidence type="ECO:0000259" key="1">
    <source>
        <dbReference type="PROSITE" id="PS50835"/>
    </source>
</evidence>
<dbReference type="Pfam" id="PF25056">
    <property type="entry name" value="DUF7793"/>
    <property type="match status" value="1"/>
</dbReference>
<proteinExistence type="predicted"/>
<dbReference type="EMBL" id="JBHUGA010000009">
    <property type="protein sequence ID" value="MFD1845878.1"/>
    <property type="molecule type" value="Genomic_DNA"/>
</dbReference>
<gene>
    <name evidence="2" type="ORF">ACFSFX_04630</name>
</gene>
<keyword evidence="3" id="KW-1185">Reference proteome</keyword>
<dbReference type="InterPro" id="IPR007110">
    <property type="entry name" value="Ig-like_dom"/>
</dbReference>
<dbReference type="InterPro" id="IPR056695">
    <property type="entry name" value="DUF7793"/>
</dbReference>
<sequence>MGEIPPDGVQGIDATLSRGPDNILRLRWSRGISITEADARLAMDEVNELCSGVSLPMLVDMATTKAVSRGARTVFGLPCSASRIALLGSSQVDKVIANFILGVSSLPCPTKFFTSEPAAIVWLKEG</sequence>
<feature type="domain" description="Ig-like" evidence="1">
    <location>
        <begin position="56"/>
        <end position="126"/>
    </location>
</feature>
<dbReference type="Proteomes" id="UP001597307">
    <property type="component" value="Unassembled WGS sequence"/>
</dbReference>
<organism evidence="2 3">
    <name type="scientific">Arthrobacter flavus</name>
    <dbReference type="NCBI Taxonomy" id="95172"/>
    <lineage>
        <taxon>Bacteria</taxon>
        <taxon>Bacillati</taxon>
        <taxon>Actinomycetota</taxon>
        <taxon>Actinomycetes</taxon>
        <taxon>Micrococcales</taxon>
        <taxon>Micrococcaceae</taxon>
        <taxon>Arthrobacter</taxon>
    </lineage>
</organism>
<evidence type="ECO:0000313" key="3">
    <source>
        <dbReference type="Proteomes" id="UP001597307"/>
    </source>
</evidence>
<evidence type="ECO:0000313" key="2">
    <source>
        <dbReference type="EMBL" id="MFD1845878.1"/>
    </source>
</evidence>
<dbReference type="Gene3D" id="3.40.1680.10">
    <property type="entry name" value="yp_829618.1 domain like"/>
    <property type="match status" value="1"/>
</dbReference>
<name>A0ABW4Q537_9MICC</name>
<accession>A0ABW4Q537</accession>
<dbReference type="RefSeq" id="WP_377959535.1">
    <property type="nucleotide sequence ID" value="NZ_BAAAIJ010000009.1"/>
</dbReference>